<dbReference type="OrthoDB" id="227596at2"/>
<feature type="transmembrane region" description="Helical" evidence="9">
    <location>
        <begin position="75"/>
        <end position="99"/>
    </location>
</feature>
<evidence type="ECO:0000256" key="1">
    <source>
        <dbReference type="ARBA" id="ARBA00000085"/>
    </source>
</evidence>
<dbReference type="InterPro" id="IPR036890">
    <property type="entry name" value="HATPase_C_sf"/>
</dbReference>
<feature type="transmembrane region" description="Helical" evidence="9">
    <location>
        <begin position="16"/>
        <end position="37"/>
    </location>
</feature>
<dbReference type="GO" id="GO:0000155">
    <property type="term" value="F:phosphorelay sensor kinase activity"/>
    <property type="evidence" value="ECO:0007669"/>
    <property type="project" value="InterPro"/>
</dbReference>
<comment type="catalytic activity">
    <reaction evidence="1">
        <text>ATP + protein L-histidine = ADP + protein N-phospho-L-histidine.</text>
        <dbReference type="EC" id="2.7.13.3"/>
    </reaction>
</comment>
<keyword evidence="6" id="KW-0418">Kinase</keyword>
<evidence type="ECO:0000256" key="7">
    <source>
        <dbReference type="ARBA" id="ARBA00022840"/>
    </source>
</evidence>
<gene>
    <name evidence="11" type="ORF">NS220_14005</name>
</gene>
<dbReference type="PANTHER" id="PTHR24421">
    <property type="entry name" value="NITRATE/NITRITE SENSOR PROTEIN NARX-RELATED"/>
    <property type="match status" value="1"/>
</dbReference>
<feature type="transmembrane region" description="Helical" evidence="9">
    <location>
        <begin position="111"/>
        <end position="130"/>
    </location>
</feature>
<keyword evidence="8" id="KW-0902">Two-component regulatory system</keyword>
<evidence type="ECO:0000313" key="12">
    <source>
        <dbReference type="Proteomes" id="UP000075025"/>
    </source>
</evidence>
<dbReference type="Gene3D" id="1.20.5.1930">
    <property type="match status" value="1"/>
</dbReference>
<keyword evidence="7" id="KW-0067">ATP-binding</keyword>
<dbReference type="CDD" id="cd16917">
    <property type="entry name" value="HATPase_UhpB-NarQ-NarX-like"/>
    <property type="match status" value="1"/>
</dbReference>
<keyword evidence="3" id="KW-0597">Phosphoprotein</keyword>
<feature type="domain" description="Signal transduction histidine kinase subgroup 3 dimerisation and phosphoacceptor" evidence="10">
    <location>
        <begin position="195"/>
        <end position="260"/>
    </location>
</feature>
<reference evidence="11 12" key="1">
    <citation type="journal article" date="2016" name="Front. Microbiol.">
        <title>Genomic Resource of Rice Seed Associated Bacteria.</title>
        <authorList>
            <person name="Midha S."/>
            <person name="Bansal K."/>
            <person name="Sharma S."/>
            <person name="Kumar N."/>
            <person name="Patil P.P."/>
            <person name="Chaudhry V."/>
            <person name="Patil P.B."/>
        </authorList>
    </citation>
    <scope>NUCLEOTIDE SEQUENCE [LARGE SCALE GENOMIC DNA]</scope>
    <source>
        <strain evidence="11 12">NS220</strain>
    </source>
</reference>
<evidence type="ECO:0000256" key="2">
    <source>
        <dbReference type="ARBA" id="ARBA00012438"/>
    </source>
</evidence>
<comment type="caution">
    <text evidence="11">The sequence shown here is derived from an EMBL/GenBank/DDBJ whole genome shotgun (WGS) entry which is preliminary data.</text>
</comment>
<keyword evidence="5" id="KW-0547">Nucleotide-binding</keyword>
<evidence type="ECO:0000256" key="9">
    <source>
        <dbReference type="SAM" id="Phobius"/>
    </source>
</evidence>
<evidence type="ECO:0000313" key="11">
    <source>
        <dbReference type="EMBL" id="KTR92900.1"/>
    </source>
</evidence>
<dbReference type="AlphaFoldDB" id="A0A147EUU5"/>
<dbReference type="GO" id="GO:0005524">
    <property type="term" value="F:ATP binding"/>
    <property type="evidence" value="ECO:0007669"/>
    <property type="project" value="UniProtKB-KW"/>
</dbReference>
<dbReference type="Pfam" id="PF07730">
    <property type="entry name" value="HisKA_3"/>
    <property type="match status" value="1"/>
</dbReference>
<evidence type="ECO:0000256" key="5">
    <source>
        <dbReference type="ARBA" id="ARBA00022741"/>
    </source>
</evidence>
<dbReference type="PATRIC" id="fig|2033.6.peg.194"/>
<keyword evidence="4" id="KW-0808">Transferase</keyword>
<dbReference type="InterPro" id="IPR011712">
    <property type="entry name" value="Sig_transdc_His_kin_sub3_dim/P"/>
</dbReference>
<dbReference type="GO" id="GO:0016020">
    <property type="term" value="C:membrane"/>
    <property type="evidence" value="ECO:0007669"/>
    <property type="project" value="InterPro"/>
</dbReference>
<dbReference type="PANTHER" id="PTHR24421:SF10">
    <property type="entry name" value="NITRATE_NITRITE SENSOR PROTEIN NARQ"/>
    <property type="match status" value="1"/>
</dbReference>
<evidence type="ECO:0000256" key="8">
    <source>
        <dbReference type="ARBA" id="ARBA00023012"/>
    </source>
</evidence>
<sequence>MTASPPPPRGTFRGEAWRLAAVATAGVLFFVINVGFSVDLGADAGSPRFGGLVALDLAVGVAALVVVPFRRRAPLVVAVVLALGGAVSSLAAPAALLALASLATRRRPGEIAAAVSVWIAAIAAIGLTGFDLLDRPAQIGEIALILAILVVVLAATVAVGVSVGARRALVVSLRERAVLAEKEQRLREAAARDHERTRIAREMHDVLAHRLSLTAMHASALRYRDDLDDLERAAAVETVHENARGALGELRGILAVVRDPDAVDPDSPQPTLADLDDLLAAEDDVDARIEVDLTTLAPAIGRHAYRIVQECLTNARRHAPGAPVTLRLTGVAAERLEIDVANPVSDAPSGSRGFGLVGIEERAGTVGGTAVVTAGPAEHRVHVVLPWSVA</sequence>
<dbReference type="Gene3D" id="3.30.565.10">
    <property type="entry name" value="Histidine kinase-like ATPase, C-terminal domain"/>
    <property type="match status" value="1"/>
</dbReference>
<dbReference type="GO" id="GO:0046983">
    <property type="term" value="F:protein dimerization activity"/>
    <property type="evidence" value="ECO:0007669"/>
    <property type="project" value="InterPro"/>
</dbReference>
<keyword evidence="9" id="KW-1133">Transmembrane helix</keyword>
<organism evidence="11 12">
    <name type="scientific">Microbacterium testaceum</name>
    <name type="common">Aureobacterium testaceum</name>
    <name type="synonym">Brevibacterium testaceum</name>
    <dbReference type="NCBI Taxonomy" id="2033"/>
    <lineage>
        <taxon>Bacteria</taxon>
        <taxon>Bacillati</taxon>
        <taxon>Actinomycetota</taxon>
        <taxon>Actinomycetes</taxon>
        <taxon>Micrococcales</taxon>
        <taxon>Microbacteriaceae</taxon>
        <taxon>Microbacterium</taxon>
    </lineage>
</organism>
<evidence type="ECO:0000256" key="3">
    <source>
        <dbReference type="ARBA" id="ARBA00022553"/>
    </source>
</evidence>
<dbReference type="EC" id="2.7.13.3" evidence="2"/>
<feature type="transmembrane region" description="Helical" evidence="9">
    <location>
        <begin position="49"/>
        <end position="69"/>
    </location>
</feature>
<evidence type="ECO:0000256" key="6">
    <source>
        <dbReference type="ARBA" id="ARBA00022777"/>
    </source>
</evidence>
<keyword evidence="9" id="KW-0472">Membrane</keyword>
<name>A0A147EUU5_MICTE</name>
<dbReference type="RefSeq" id="WP_081323188.1">
    <property type="nucleotide sequence ID" value="NZ_LDRT01000106.1"/>
</dbReference>
<dbReference type="SUPFAM" id="SSF55874">
    <property type="entry name" value="ATPase domain of HSP90 chaperone/DNA topoisomerase II/histidine kinase"/>
    <property type="match status" value="1"/>
</dbReference>
<keyword evidence="9" id="KW-0812">Transmembrane</keyword>
<evidence type="ECO:0000256" key="4">
    <source>
        <dbReference type="ARBA" id="ARBA00022679"/>
    </source>
</evidence>
<dbReference type="InterPro" id="IPR050482">
    <property type="entry name" value="Sensor_HK_TwoCompSys"/>
</dbReference>
<dbReference type="Proteomes" id="UP000075025">
    <property type="component" value="Unassembled WGS sequence"/>
</dbReference>
<protein>
    <recommendedName>
        <fullName evidence="2">histidine kinase</fullName>
        <ecNumber evidence="2">2.7.13.3</ecNumber>
    </recommendedName>
</protein>
<feature type="transmembrane region" description="Helical" evidence="9">
    <location>
        <begin position="142"/>
        <end position="165"/>
    </location>
</feature>
<dbReference type="EMBL" id="LDRT01000106">
    <property type="protein sequence ID" value="KTR92900.1"/>
    <property type="molecule type" value="Genomic_DNA"/>
</dbReference>
<accession>A0A147EUU5</accession>
<proteinExistence type="predicted"/>
<evidence type="ECO:0000259" key="10">
    <source>
        <dbReference type="Pfam" id="PF07730"/>
    </source>
</evidence>